<keyword evidence="4" id="KW-1185">Reference proteome</keyword>
<evidence type="ECO:0008006" key="5">
    <source>
        <dbReference type="Google" id="ProtNLM"/>
    </source>
</evidence>
<feature type="domain" description="Bacteriophage SP-beta YorD" evidence="1">
    <location>
        <begin position="12"/>
        <end position="71"/>
    </location>
</feature>
<name>A0A0A1I628_9CAUD</name>
<dbReference type="Proteomes" id="UP000030712">
    <property type="component" value="Segment"/>
</dbReference>
<evidence type="ECO:0000259" key="1">
    <source>
        <dbReference type="Pfam" id="PF09636"/>
    </source>
</evidence>
<dbReference type="InterPro" id="IPR031893">
    <property type="entry name" value="Phage_tail_APC"/>
</dbReference>
<feature type="domain" description="Phage tail assembly chaperone-like" evidence="2">
    <location>
        <begin position="79"/>
        <end position="138"/>
    </location>
</feature>
<organism evidence="3 4">
    <name type="scientific">Burkholderia phage Bp-AMP1</name>
    <dbReference type="NCBI Taxonomy" id="1432428"/>
    <lineage>
        <taxon>Viruses</taxon>
        <taxon>Duplodnaviria</taxon>
        <taxon>Heunggongvirae</taxon>
        <taxon>Uroviricota</taxon>
        <taxon>Caudoviricetes</taxon>
        <taxon>Autographivirales</taxon>
        <taxon>Autonotataviridae</taxon>
        <taxon>Ampunavirus</taxon>
        <taxon>Ampunavirus BpAMP1</taxon>
    </lineage>
</organism>
<protein>
    <recommendedName>
        <fullName evidence="5">Tail fiber assembly protein</fullName>
    </recommendedName>
</protein>
<accession>A0A0A1I628</accession>
<dbReference type="InterPro" id="IPR019094">
    <property type="entry name" value="Phage_SP-beta_YorD"/>
</dbReference>
<evidence type="ECO:0000313" key="4">
    <source>
        <dbReference type="Proteomes" id="UP000030712"/>
    </source>
</evidence>
<dbReference type="GeneID" id="54974298"/>
<proteinExistence type="predicted"/>
<evidence type="ECO:0000259" key="2">
    <source>
        <dbReference type="Pfam" id="PF16778"/>
    </source>
</evidence>
<dbReference type="EMBL" id="HG793132">
    <property type="protein sequence ID" value="CDK30111.1"/>
    <property type="molecule type" value="Genomic_DNA"/>
</dbReference>
<evidence type="ECO:0000313" key="3">
    <source>
        <dbReference type="EMBL" id="CDK30111.1"/>
    </source>
</evidence>
<reference evidence="3 4" key="1">
    <citation type="submission" date="2013-10" db="EMBL/GenBank/DDBJ databases">
        <title>Novel phages display a temperature dependent lifestyle choice that underpins the population dynamics of a tropical bacterial pathogen.</title>
        <authorList>
            <person name="Shan J."/>
            <person name="Korbrisate S."/>
            <person name="Adler-Lazer N."/>
            <person name="Clokie M."/>
            <person name="Galyov E."/>
        </authorList>
    </citation>
    <scope>NUCLEOTIDE SEQUENCE [LARGE SCALE GENOMIC DNA]</scope>
</reference>
<dbReference type="Gene3D" id="3.30.56.60">
    <property type="entry name" value="XkdW-like"/>
    <property type="match status" value="1"/>
</dbReference>
<dbReference type="Pfam" id="PF16778">
    <property type="entry name" value="Phage_tail_APC"/>
    <property type="match status" value="1"/>
</dbReference>
<dbReference type="KEGG" id="vg:54974298"/>
<dbReference type="Pfam" id="PF09636">
    <property type="entry name" value="XkdW"/>
    <property type="match status" value="1"/>
</dbReference>
<dbReference type="RefSeq" id="YP_009784301.1">
    <property type="nucleotide sequence ID" value="NC_047743.1"/>
</dbReference>
<dbReference type="InterPro" id="IPR035950">
    <property type="entry name" value="XkdW-like_sf"/>
</dbReference>
<sequence>MMYMTNNDLLGLMQHKYPDLQPGSDYLIAQKVPNEGFELQEHAYIFRWGAANVKQPSQKQLVAYWEANRDAILDLQIADALRVERDKRLAEADALVERAIDKGDAAAERAARDYRQALRDVPQQEGFPSICEWPVAPN</sequence>